<feature type="transmembrane region" description="Helical" evidence="1">
    <location>
        <begin position="30"/>
        <end position="55"/>
    </location>
</feature>
<keyword evidence="1" id="KW-0472">Membrane</keyword>
<reference evidence="2" key="2">
    <citation type="submission" date="2020-05" db="UniProtKB">
        <authorList>
            <consortium name="EnsemblMetazoa"/>
        </authorList>
    </citation>
    <scope>IDENTIFICATION</scope>
    <source>
        <strain evidence="2">IAEA</strain>
    </source>
</reference>
<dbReference type="VEuPathDB" id="VectorBase:GPAI029528"/>
<reference evidence="3" key="1">
    <citation type="submission" date="2014-03" db="EMBL/GenBank/DDBJ databases">
        <authorList>
            <person name="Aksoy S."/>
            <person name="Warren W."/>
            <person name="Wilson R.K."/>
        </authorList>
    </citation>
    <scope>NUCLEOTIDE SEQUENCE [LARGE SCALE GENOMIC DNA]</scope>
    <source>
        <strain evidence="3">IAEA</strain>
    </source>
</reference>
<evidence type="ECO:0000313" key="2">
    <source>
        <dbReference type="EnsemblMetazoa" id="GPAI029528-PA"/>
    </source>
</evidence>
<sequence length="113" mass="12710">MQEQGPYGWKYHALRVTYFNSAVAYIPVRFYNIASASVVVAVALVVAAVVVVVVVENIVSGVEKQQEFALYTRSCCQLNHNIKEQILLHAMRRTTTRKKKNLNTVNAQIDTVL</sequence>
<evidence type="ECO:0000256" key="1">
    <source>
        <dbReference type="SAM" id="Phobius"/>
    </source>
</evidence>
<proteinExistence type="predicted"/>
<dbReference type="AlphaFoldDB" id="A0A1A9ZZ90"/>
<dbReference type="Proteomes" id="UP000092445">
    <property type="component" value="Unassembled WGS sequence"/>
</dbReference>
<organism evidence="2 3">
    <name type="scientific">Glossina pallidipes</name>
    <name type="common">Tsetse fly</name>
    <dbReference type="NCBI Taxonomy" id="7398"/>
    <lineage>
        <taxon>Eukaryota</taxon>
        <taxon>Metazoa</taxon>
        <taxon>Ecdysozoa</taxon>
        <taxon>Arthropoda</taxon>
        <taxon>Hexapoda</taxon>
        <taxon>Insecta</taxon>
        <taxon>Pterygota</taxon>
        <taxon>Neoptera</taxon>
        <taxon>Endopterygota</taxon>
        <taxon>Diptera</taxon>
        <taxon>Brachycera</taxon>
        <taxon>Muscomorpha</taxon>
        <taxon>Hippoboscoidea</taxon>
        <taxon>Glossinidae</taxon>
        <taxon>Glossina</taxon>
    </lineage>
</organism>
<accession>A0A1A9ZZ90</accession>
<keyword evidence="1" id="KW-1133">Transmembrane helix</keyword>
<protein>
    <submittedName>
        <fullName evidence="2">Uncharacterized protein</fullName>
    </submittedName>
</protein>
<evidence type="ECO:0000313" key="3">
    <source>
        <dbReference type="Proteomes" id="UP000092445"/>
    </source>
</evidence>
<name>A0A1A9ZZ90_GLOPL</name>
<keyword evidence="1" id="KW-0812">Transmembrane</keyword>
<keyword evidence="3" id="KW-1185">Reference proteome</keyword>
<dbReference type="EnsemblMetazoa" id="GPAI029528-RA">
    <property type="protein sequence ID" value="GPAI029528-PA"/>
    <property type="gene ID" value="GPAI029528"/>
</dbReference>